<feature type="transmembrane region" description="Helical" evidence="7">
    <location>
        <begin position="36"/>
        <end position="61"/>
    </location>
</feature>
<sequence length="329" mass="34648">MITASALLGAIAVLLAWPVPLALARSHWPARSPGVALVLWQAIALSGGISMIGSLLLYGLIPFGSPLRQGIVALGGDLRTGTLPSGTSFTHVLALGAALLLGTHLLLNLLATFVRAERQRRRHHTLITLLSDPLNGQPGMRVIDHPAPVAYCLPGAGHSATVLSNGLLRLLDADQLRAVIAHEQAHLVQQHHLVLLAFKSWHSALPWFPIANRAENAVALLVEMLADDYARRVVDDHTLARAIALVGFALAGFAPKRTSEADALAPAAASASLTHEVVSAKPEHPAYQVMPRVARLVNPVQPLRHAATAGALTVSAMLLAGPALILFAA</sequence>
<keyword evidence="7" id="KW-1133">Transmembrane helix</keyword>
<dbReference type="RefSeq" id="WP_134552721.1">
    <property type="nucleotide sequence ID" value="NZ_SOHL01000027.1"/>
</dbReference>
<comment type="cofactor">
    <cofactor evidence="6">
        <name>Zn(2+)</name>
        <dbReference type="ChEBI" id="CHEBI:29105"/>
    </cofactor>
    <text evidence="6">Binds 1 zinc ion per subunit.</text>
</comment>
<evidence type="ECO:0000313" key="10">
    <source>
        <dbReference type="Proteomes" id="UP000297983"/>
    </source>
</evidence>
<keyword evidence="1 6" id="KW-0645">Protease</keyword>
<dbReference type="GO" id="GO:0004222">
    <property type="term" value="F:metalloendopeptidase activity"/>
    <property type="evidence" value="ECO:0007669"/>
    <property type="project" value="InterPro"/>
</dbReference>
<dbReference type="Proteomes" id="UP000297983">
    <property type="component" value="Unassembled WGS sequence"/>
</dbReference>
<comment type="caution">
    <text evidence="9">The sequence shown here is derived from an EMBL/GenBank/DDBJ whole genome shotgun (WGS) entry which is preliminary data.</text>
</comment>
<feature type="transmembrane region" description="Helical" evidence="7">
    <location>
        <begin position="6"/>
        <end position="24"/>
    </location>
</feature>
<organism evidence="9 10">
    <name type="scientific">Cryobacterium gelidum</name>
    <dbReference type="NCBI Taxonomy" id="1259164"/>
    <lineage>
        <taxon>Bacteria</taxon>
        <taxon>Bacillati</taxon>
        <taxon>Actinomycetota</taxon>
        <taxon>Actinomycetes</taxon>
        <taxon>Micrococcales</taxon>
        <taxon>Microbacteriaceae</taxon>
        <taxon>Cryobacterium</taxon>
    </lineage>
</organism>
<evidence type="ECO:0000259" key="8">
    <source>
        <dbReference type="Pfam" id="PF01435"/>
    </source>
</evidence>
<protein>
    <submittedName>
        <fullName evidence="9">M56 family peptidase</fullName>
    </submittedName>
</protein>
<keyword evidence="7" id="KW-0812">Transmembrane</keyword>
<dbReference type="InterPro" id="IPR001915">
    <property type="entry name" value="Peptidase_M48"/>
</dbReference>
<reference evidence="9 10" key="1">
    <citation type="submission" date="2019-03" db="EMBL/GenBank/DDBJ databases">
        <title>Genomics of glacier-inhabiting Cryobacterium strains.</title>
        <authorList>
            <person name="Liu Q."/>
            <person name="Xin Y.-H."/>
        </authorList>
    </citation>
    <scope>NUCLEOTIDE SEQUENCE [LARGE SCALE GENOMIC DNA]</scope>
    <source>
        <strain evidence="9 10">Hz16</strain>
    </source>
</reference>
<evidence type="ECO:0000256" key="1">
    <source>
        <dbReference type="ARBA" id="ARBA00022670"/>
    </source>
</evidence>
<dbReference type="EMBL" id="SOHL01000027">
    <property type="protein sequence ID" value="TFD68264.1"/>
    <property type="molecule type" value="Genomic_DNA"/>
</dbReference>
<evidence type="ECO:0000256" key="2">
    <source>
        <dbReference type="ARBA" id="ARBA00022723"/>
    </source>
</evidence>
<keyword evidence="4 6" id="KW-0862">Zinc</keyword>
<evidence type="ECO:0000256" key="6">
    <source>
        <dbReference type="RuleBase" id="RU003983"/>
    </source>
</evidence>
<dbReference type="PANTHER" id="PTHR34978">
    <property type="entry name" value="POSSIBLE SENSOR-TRANSDUCER PROTEIN BLAR"/>
    <property type="match status" value="1"/>
</dbReference>
<evidence type="ECO:0000256" key="5">
    <source>
        <dbReference type="ARBA" id="ARBA00023049"/>
    </source>
</evidence>
<dbReference type="GO" id="GO:0006508">
    <property type="term" value="P:proteolysis"/>
    <property type="evidence" value="ECO:0007669"/>
    <property type="project" value="UniProtKB-KW"/>
</dbReference>
<keyword evidence="2" id="KW-0479">Metal-binding</keyword>
<proteinExistence type="inferred from homology"/>
<dbReference type="GO" id="GO:0046872">
    <property type="term" value="F:metal ion binding"/>
    <property type="evidence" value="ECO:0007669"/>
    <property type="project" value="UniProtKB-KW"/>
</dbReference>
<keyword evidence="10" id="KW-1185">Reference proteome</keyword>
<dbReference type="AlphaFoldDB" id="A0A4R9ARF6"/>
<feature type="transmembrane region" description="Helical" evidence="7">
    <location>
        <begin position="306"/>
        <end position="328"/>
    </location>
</feature>
<feature type="domain" description="Peptidase M48" evidence="8">
    <location>
        <begin position="136"/>
        <end position="271"/>
    </location>
</feature>
<feature type="transmembrane region" description="Helical" evidence="7">
    <location>
        <begin position="92"/>
        <end position="114"/>
    </location>
</feature>
<gene>
    <name evidence="9" type="ORF">E3T50_14000</name>
</gene>
<keyword evidence="7" id="KW-0472">Membrane</keyword>
<keyword evidence="3 6" id="KW-0378">Hydrolase</keyword>
<evidence type="ECO:0000256" key="4">
    <source>
        <dbReference type="ARBA" id="ARBA00022833"/>
    </source>
</evidence>
<dbReference type="Gene3D" id="3.30.2010.10">
    <property type="entry name" value="Metalloproteases ('zincins'), catalytic domain"/>
    <property type="match status" value="1"/>
</dbReference>
<evidence type="ECO:0000256" key="7">
    <source>
        <dbReference type="SAM" id="Phobius"/>
    </source>
</evidence>
<evidence type="ECO:0000313" key="9">
    <source>
        <dbReference type="EMBL" id="TFD68264.1"/>
    </source>
</evidence>
<evidence type="ECO:0000256" key="3">
    <source>
        <dbReference type="ARBA" id="ARBA00022801"/>
    </source>
</evidence>
<keyword evidence="5 6" id="KW-0482">Metalloprotease</keyword>
<comment type="similarity">
    <text evidence="6">Belongs to the peptidase M48 family.</text>
</comment>
<dbReference type="InterPro" id="IPR052173">
    <property type="entry name" value="Beta-lactam_resp_regulator"/>
</dbReference>
<dbReference type="Pfam" id="PF01435">
    <property type="entry name" value="Peptidase_M48"/>
    <property type="match status" value="1"/>
</dbReference>
<dbReference type="CDD" id="cd07326">
    <property type="entry name" value="M56_BlaR1_MecR1_like"/>
    <property type="match status" value="1"/>
</dbReference>
<name>A0A4R9ARF6_9MICO</name>
<accession>A0A4R9ARF6</accession>
<dbReference type="PANTHER" id="PTHR34978:SF3">
    <property type="entry name" value="SLR0241 PROTEIN"/>
    <property type="match status" value="1"/>
</dbReference>